<dbReference type="InterPro" id="IPR011047">
    <property type="entry name" value="Quinoprotein_ADH-like_sf"/>
</dbReference>
<dbReference type="Pfam" id="PF00400">
    <property type="entry name" value="WD40"/>
    <property type="match status" value="7"/>
</dbReference>
<feature type="repeat" description="WD" evidence="5">
    <location>
        <begin position="369"/>
        <end position="410"/>
    </location>
</feature>
<feature type="repeat" description="WD" evidence="5">
    <location>
        <begin position="184"/>
        <end position="225"/>
    </location>
</feature>
<feature type="domain" description="Anaphase-promoting complex subunit 4-like WD40" evidence="7">
    <location>
        <begin position="31"/>
        <end position="105"/>
    </location>
</feature>
<dbReference type="InterPro" id="IPR013934">
    <property type="entry name" value="Utp13_C"/>
</dbReference>
<dbReference type="GO" id="GO:0032040">
    <property type="term" value="C:small-subunit processome"/>
    <property type="evidence" value="ECO:0007669"/>
    <property type="project" value="InterPro"/>
</dbReference>
<dbReference type="InterPro" id="IPR020472">
    <property type="entry name" value="WD40_PAC1"/>
</dbReference>
<keyword evidence="9" id="KW-1185">Reference proteome</keyword>
<dbReference type="AlphaFoldDB" id="A0A1E4T162"/>
<dbReference type="SUPFAM" id="SSF50998">
    <property type="entry name" value="Quinoprotein alcohol dehydrogenase-like"/>
    <property type="match status" value="1"/>
</dbReference>
<dbReference type="Gene3D" id="2.130.10.10">
    <property type="entry name" value="YVTN repeat-like/Quinoprotein amine dehydrogenase"/>
    <property type="match status" value="4"/>
</dbReference>
<evidence type="ECO:0000256" key="3">
    <source>
        <dbReference type="ARBA" id="ARBA00022737"/>
    </source>
</evidence>
<dbReference type="CDD" id="cd00200">
    <property type="entry name" value="WD40"/>
    <property type="match status" value="1"/>
</dbReference>
<evidence type="ECO:0000256" key="2">
    <source>
        <dbReference type="ARBA" id="ARBA00022574"/>
    </source>
</evidence>
<feature type="repeat" description="WD" evidence="5">
    <location>
        <begin position="517"/>
        <end position="558"/>
    </location>
</feature>
<evidence type="ECO:0000259" key="7">
    <source>
        <dbReference type="Pfam" id="PF12894"/>
    </source>
</evidence>
<proteinExistence type="predicted"/>
<protein>
    <submittedName>
        <fullName evidence="8">Uncharacterized protein</fullName>
    </submittedName>
</protein>
<dbReference type="STRING" id="983967.A0A1E4T162"/>
<organism evidence="8 9">
    <name type="scientific">[Candida] arabinofermentans NRRL YB-2248</name>
    <dbReference type="NCBI Taxonomy" id="983967"/>
    <lineage>
        <taxon>Eukaryota</taxon>
        <taxon>Fungi</taxon>
        <taxon>Dikarya</taxon>
        <taxon>Ascomycota</taxon>
        <taxon>Saccharomycotina</taxon>
        <taxon>Pichiomycetes</taxon>
        <taxon>Pichiales</taxon>
        <taxon>Pichiaceae</taxon>
        <taxon>Ogataea</taxon>
        <taxon>Ogataea/Candida clade</taxon>
    </lineage>
</organism>
<feature type="repeat" description="WD" evidence="5">
    <location>
        <begin position="601"/>
        <end position="642"/>
    </location>
</feature>
<name>A0A1E4T162_9ASCO</name>
<dbReference type="PROSITE" id="PS50082">
    <property type="entry name" value="WD_REPEATS_2"/>
    <property type="match status" value="7"/>
</dbReference>
<gene>
    <name evidence="8" type="ORF">CANARDRAFT_7617</name>
</gene>
<dbReference type="PANTHER" id="PTHR19854:SF15">
    <property type="entry name" value="TRANSDUCIN BETA-LIKE PROTEIN 3"/>
    <property type="match status" value="1"/>
</dbReference>
<dbReference type="GO" id="GO:0000472">
    <property type="term" value="P:endonucleolytic cleavage to generate mature 5'-end of SSU-rRNA from (SSU-rRNA, 5.8S rRNA, LSU-rRNA)"/>
    <property type="evidence" value="ECO:0007669"/>
    <property type="project" value="TreeGrafter"/>
</dbReference>
<dbReference type="PROSITE" id="PS00678">
    <property type="entry name" value="WD_REPEATS_1"/>
    <property type="match status" value="2"/>
</dbReference>
<evidence type="ECO:0000256" key="4">
    <source>
        <dbReference type="ARBA" id="ARBA00023242"/>
    </source>
</evidence>
<evidence type="ECO:0000313" key="8">
    <source>
        <dbReference type="EMBL" id="ODV85506.1"/>
    </source>
</evidence>
<dbReference type="GO" id="GO:0034511">
    <property type="term" value="F:U3 snoRNA binding"/>
    <property type="evidence" value="ECO:0007669"/>
    <property type="project" value="TreeGrafter"/>
</dbReference>
<dbReference type="OrthoDB" id="5414888at2759"/>
<feature type="repeat" description="WD" evidence="5">
    <location>
        <begin position="475"/>
        <end position="516"/>
    </location>
</feature>
<dbReference type="SUPFAM" id="SSF50978">
    <property type="entry name" value="WD40 repeat-like"/>
    <property type="match status" value="1"/>
</dbReference>
<dbReference type="PRINTS" id="PR00320">
    <property type="entry name" value="GPROTEINBRPT"/>
</dbReference>
<feature type="repeat" description="WD" evidence="5">
    <location>
        <begin position="55"/>
        <end position="96"/>
    </location>
</feature>
<keyword evidence="4" id="KW-0539">Nucleus</keyword>
<evidence type="ECO:0000259" key="6">
    <source>
        <dbReference type="Pfam" id="PF08625"/>
    </source>
</evidence>
<sequence length="799" mass="88884">MDLGSKRSYRKVDIEPFYVGAANASLSGDGSLLATAVLEDIVVISRDTDKVIHRIEGDGEVITTLQISPDGKYLAFVSQSQQLKVFNLETSKIIKTFKLSAASYISAVDITSSLFSFGLTDGSVIVWDIEGSFVTHNLKGHGSTLSALSFFGELNSKNWKLASGDIMGVVKVWDLVKRKCINTMNEHSSAVRGVGFNTSGELFASGGRDSIVSLWNTKTWKEIKTIPVQHSVESTGFIELEGTEYLYSAGEGGIMRVWDTTNETLVATTKKQLESTEELSVMEVIKLPEVEDSIVMVLSDQTIVDIDISIDLEETNNIIPTIRTMAGNHGTIADIRYVGRNMDKLALATNSPSLRIVDLDNRPLDMDLCEGHTDLLNMLDCTVDGLWIATAAKDNTARLWKYNEETDKFQCYAVFEGHISSVTAVGLPRTPLSNSSSYPKFIITASEDLTIKKWTVPKPDGSDEVKVVKTSDYTRRAHDKMIHSIDISPNDDFLATASHDKLAKVWDLQGGETVGVLKGHKRPIYDISFCVYDRLIVTGSGDQTAKVWSLEDFTCVKTFQGQANAIQRVSFLSKNKFIVGAGADGLIKIWELSSGDCVQTLDNHDNRIWALCVKNDGEEFISADADGAITLWKDNTEESQAAEEQTRKVKVEQEQALQNYINKGDWFNAFLLALTLNHPMRLYNVMKASIAANEDEGSILGSRKLEQSIGTLDDEKILLLFKRIRDWNTNARLFEIAQKLIKVILINCDIEKLYQISGVMNLIDSIIPYSERHYSRIDDLIEQSFILDYAVKKMDELVN</sequence>
<evidence type="ECO:0000256" key="1">
    <source>
        <dbReference type="ARBA" id="ARBA00004604"/>
    </source>
</evidence>
<evidence type="ECO:0000256" key="5">
    <source>
        <dbReference type="PROSITE-ProRule" id="PRU00221"/>
    </source>
</evidence>
<comment type="subcellular location">
    <subcellularLocation>
        <location evidence="1">Nucleus</location>
        <location evidence="1">Nucleolus</location>
    </subcellularLocation>
</comment>
<dbReference type="InterPro" id="IPR036322">
    <property type="entry name" value="WD40_repeat_dom_sf"/>
</dbReference>
<accession>A0A1E4T162</accession>
<feature type="domain" description="U3 small nucleolar RNA-associated protein 13 C-terminal" evidence="6">
    <location>
        <begin position="654"/>
        <end position="794"/>
    </location>
</feature>
<dbReference type="PANTHER" id="PTHR19854">
    <property type="entry name" value="TRANSDUCIN BETA-LIKE 3"/>
    <property type="match status" value="1"/>
</dbReference>
<dbReference type="SMART" id="SM00320">
    <property type="entry name" value="WD40"/>
    <property type="match status" value="11"/>
</dbReference>
<dbReference type="GO" id="GO:0000480">
    <property type="term" value="P:endonucleolytic cleavage in 5'-ETS of tricistronic rRNA transcript (SSU-rRNA, 5.8S rRNA, LSU-rRNA)"/>
    <property type="evidence" value="ECO:0007669"/>
    <property type="project" value="TreeGrafter"/>
</dbReference>
<dbReference type="InterPro" id="IPR015943">
    <property type="entry name" value="WD40/YVTN_repeat-like_dom_sf"/>
</dbReference>
<dbReference type="InterPro" id="IPR001680">
    <property type="entry name" value="WD40_rpt"/>
</dbReference>
<dbReference type="InterPro" id="IPR024977">
    <property type="entry name" value="Apc4-like_WD40_dom"/>
</dbReference>
<reference evidence="9" key="1">
    <citation type="submission" date="2016-04" db="EMBL/GenBank/DDBJ databases">
        <title>Comparative genomics of biotechnologically important yeasts.</title>
        <authorList>
            <consortium name="DOE Joint Genome Institute"/>
            <person name="Riley R."/>
            <person name="Haridas S."/>
            <person name="Wolfe K.H."/>
            <person name="Lopes M.R."/>
            <person name="Hittinger C.T."/>
            <person name="Goker M."/>
            <person name="Salamov A."/>
            <person name="Wisecaver J."/>
            <person name="Long T.M."/>
            <person name="Aerts A.L."/>
            <person name="Barry K."/>
            <person name="Choi C."/>
            <person name="Clum A."/>
            <person name="Coughlan A.Y."/>
            <person name="Deshpande S."/>
            <person name="Douglass A.P."/>
            <person name="Hanson S.J."/>
            <person name="Klenk H.-P."/>
            <person name="Labutti K."/>
            <person name="Lapidus A."/>
            <person name="Lindquist E."/>
            <person name="Lipzen A."/>
            <person name="Meier-Kolthoff J.P."/>
            <person name="Ohm R.A."/>
            <person name="Otillar R.P."/>
            <person name="Pangilinan J."/>
            <person name="Peng Y."/>
            <person name="Rokas A."/>
            <person name="Rosa C.A."/>
            <person name="Scheuner C."/>
            <person name="Sibirny A.A."/>
            <person name="Slot J.C."/>
            <person name="Stielow J.B."/>
            <person name="Sun H."/>
            <person name="Kurtzman C.P."/>
            <person name="Blackwell M."/>
            <person name="Grigoriev I.V."/>
            <person name="Jeffries T.W."/>
        </authorList>
    </citation>
    <scope>NUCLEOTIDE SEQUENCE [LARGE SCALE GENOMIC DNA]</scope>
    <source>
        <strain evidence="9">NRRL YB-2248</strain>
    </source>
</reference>
<dbReference type="Proteomes" id="UP000094801">
    <property type="component" value="Unassembled WGS sequence"/>
</dbReference>
<dbReference type="InterPro" id="IPR019775">
    <property type="entry name" value="WD40_repeat_CS"/>
</dbReference>
<dbReference type="Pfam" id="PF12894">
    <property type="entry name" value="ANAPC4_WD40"/>
    <property type="match status" value="1"/>
</dbReference>
<keyword evidence="3" id="KW-0677">Repeat</keyword>
<evidence type="ECO:0000313" key="9">
    <source>
        <dbReference type="Proteomes" id="UP000094801"/>
    </source>
</evidence>
<dbReference type="EMBL" id="KV453852">
    <property type="protein sequence ID" value="ODV85506.1"/>
    <property type="molecule type" value="Genomic_DNA"/>
</dbReference>
<dbReference type="Pfam" id="PF08625">
    <property type="entry name" value="Utp13"/>
    <property type="match status" value="1"/>
</dbReference>
<dbReference type="GO" id="GO:0030686">
    <property type="term" value="C:90S preribosome"/>
    <property type="evidence" value="ECO:0007669"/>
    <property type="project" value="TreeGrafter"/>
</dbReference>
<dbReference type="PROSITE" id="PS50294">
    <property type="entry name" value="WD_REPEATS_REGION"/>
    <property type="match status" value="5"/>
</dbReference>
<keyword evidence="2 5" id="KW-0853">WD repeat</keyword>
<feature type="repeat" description="WD" evidence="5">
    <location>
        <begin position="559"/>
        <end position="600"/>
    </location>
</feature>